<reference evidence="2 3" key="1">
    <citation type="submission" date="2017-03" db="EMBL/GenBank/DDBJ databases">
        <title>Widespread Adenine N6-methylation of Active Genes in Fungi.</title>
        <authorList>
            <consortium name="DOE Joint Genome Institute"/>
            <person name="Mondo S.J."/>
            <person name="Dannebaum R.O."/>
            <person name="Kuo R.C."/>
            <person name="Louie K.B."/>
            <person name="Bewick A.J."/>
            <person name="Labutti K."/>
            <person name="Haridas S."/>
            <person name="Kuo A."/>
            <person name="Salamov A."/>
            <person name="Ahrendt S.R."/>
            <person name="Lau R."/>
            <person name="Bowen B.P."/>
            <person name="Lipzen A."/>
            <person name="Sullivan W."/>
            <person name="Andreopoulos W.B."/>
            <person name="Clum A."/>
            <person name="Lindquist E."/>
            <person name="Daum C."/>
            <person name="Northen T.R."/>
            <person name="Ramamoorthy G."/>
            <person name="Schmitz R.J."/>
            <person name="Gryganskyi A."/>
            <person name="Culley D."/>
            <person name="Magnuson J."/>
            <person name="James T.Y."/>
            <person name="O'Malley M.A."/>
            <person name="Stajich J.E."/>
            <person name="Spatafora J.W."/>
            <person name="Visel A."/>
            <person name="Grigoriev I.V."/>
        </authorList>
    </citation>
    <scope>NUCLEOTIDE SEQUENCE [LARGE SCALE GENOMIC DNA]</scope>
    <source>
        <strain evidence="2 3">NRRL Y-17943</strain>
    </source>
</reference>
<dbReference type="STRING" id="4999.A0A1Y1UHR7"/>
<evidence type="ECO:0000256" key="1">
    <source>
        <dbReference type="SAM" id="MobiDB-lite"/>
    </source>
</evidence>
<evidence type="ECO:0000313" key="2">
    <source>
        <dbReference type="EMBL" id="ORX37588.1"/>
    </source>
</evidence>
<feature type="region of interest" description="Disordered" evidence="1">
    <location>
        <begin position="136"/>
        <end position="188"/>
    </location>
</feature>
<dbReference type="AlphaFoldDB" id="A0A1Y1UHR7"/>
<dbReference type="PANTHER" id="PTHR31571">
    <property type="entry name" value="ALTERED INHERITANCE OF MITOCHONDRIA PROTEIN 6"/>
    <property type="match status" value="1"/>
</dbReference>
<protein>
    <submittedName>
        <fullName evidence="2">Uncharacterized protein</fullName>
    </submittedName>
</protein>
<dbReference type="OrthoDB" id="4153866at2759"/>
<evidence type="ECO:0000313" key="3">
    <source>
        <dbReference type="Proteomes" id="UP000193218"/>
    </source>
</evidence>
<feature type="region of interest" description="Disordered" evidence="1">
    <location>
        <begin position="413"/>
        <end position="435"/>
    </location>
</feature>
<keyword evidence="3" id="KW-1185">Reference proteome</keyword>
<dbReference type="InterPro" id="IPR051236">
    <property type="entry name" value="HAT_RTT109-like"/>
</dbReference>
<accession>A0A1Y1UHR7</accession>
<dbReference type="Proteomes" id="UP000193218">
    <property type="component" value="Unassembled WGS sequence"/>
</dbReference>
<dbReference type="EMBL" id="NBSH01000005">
    <property type="protein sequence ID" value="ORX37588.1"/>
    <property type="molecule type" value="Genomic_DNA"/>
</dbReference>
<name>A0A1Y1UHR7_9TREE</name>
<dbReference type="InParanoid" id="A0A1Y1UHR7"/>
<dbReference type="GeneID" id="33557292"/>
<sequence>MIIVGSVLAVLVILYACSVEILWDRDWIYRKAMNVSGTAGPVEGNGAEHTAPMIKKRWLHSHNDEMQGSKALTLALSHGYGSIEADVWLAAYDQSGHAEGRALSHEPGAASRVPESRHWLPVPEIIDETERKRLLSIAPRRQPGTGDQAGTSAVPQHEDPRGAPSPQQAHAPSAGIQSREAVSAPTLTVGHEEHEISGTFKDIYLDPLLKILDENNKGRDVRAGDWVGLYKDDPKAEVQILVDMKSDGYATWPYLDAAVEPFRAKGYLTTYDPASSKWTYGPLVMVCGGSAPIAGTYYSSPRDLFHDAPLIKLKEPLSIPASEHGPAITTEWTSDLAPMASSKLPIQYNLGIALPPLQAAQTLTEFTSEARKRGIKSRWWGFAKSPRWLRWRIYQLLKDGGVDWILGDDLDDTAAWDDEQQQQQQQQQKPPPPTK</sequence>
<dbReference type="RefSeq" id="XP_021871575.1">
    <property type="nucleotide sequence ID" value="XM_022015483.1"/>
</dbReference>
<organism evidence="2 3">
    <name type="scientific">Kockovaella imperatae</name>
    <dbReference type="NCBI Taxonomy" id="4999"/>
    <lineage>
        <taxon>Eukaryota</taxon>
        <taxon>Fungi</taxon>
        <taxon>Dikarya</taxon>
        <taxon>Basidiomycota</taxon>
        <taxon>Agaricomycotina</taxon>
        <taxon>Tremellomycetes</taxon>
        <taxon>Tremellales</taxon>
        <taxon>Cuniculitremaceae</taxon>
        <taxon>Kockovaella</taxon>
    </lineage>
</organism>
<gene>
    <name evidence="2" type="ORF">BD324DRAFT_622526</name>
</gene>
<proteinExistence type="predicted"/>
<comment type="caution">
    <text evidence="2">The sequence shown here is derived from an EMBL/GenBank/DDBJ whole genome shotgun (WGS) entry which is preliminary data.</text>
</comment>
<feature type="compositionally biased region" description="Low complexity" evidence="1">
    <location>
        <begin position="164"/>
        <end position="174"/>
    </location>
</feature>
<dbReference type="PANTHER" id="PTHR31571:SF1">
    <property type="entry name" value="ALTERED INHERITANCE OF MITOCHONDRIA PROTEIN 6"/>
    <property type="match status" value="1"/>
</dbReference>